<dbReference type="InterPro" id="IPR031100">
    <property type="entry name" value="LOG_fam"/>
</dbReference>
<keyword evidence="3" id="KW-0378">Hydrolase</keyword>
<dbReference type="PATRIC" id="fig|458.5.peg.2026"/>
<keyword evidence="6" id="KW-1185">Reference proteome</keyword>
<dbReference type="SUPFAM" id="SSF102405">
    <property type="entry name" value="MCP/YpsA-like"/>
    <property type="match status" value="1"/>
</dbReference>
<comment type="similarity">
    <text evidence="2 3">Belongs to the LOG family.</text>
</comment>
<feature type="chain" id="PRO_5006916787" description="Cytokinin riboside 5'-monophosphate phosphoribohydrolase" evidence="4">
    <location>
        <begin position="20"/>
        <end position="192"/>
    </location>
</feature>
<dbReference type="Gene3D" id="3.40.50.450">
    <property type="match status" value="1"/>
</dbReference>
<dbReference type="Pfam" id="PF03641">
    <property type="entry name" value="Lysine_decarbox"/>
    <property type="match status" value="1"/>
</dbReference>
<comment type="caution">
    <text evidence="5">The sequence shown here is derived from an EMBL/GenBank/DDBJ whole genome shotgun (WGS) entry which is preliminary data.</text>
</comment>
<dbReference type="EMBL" id="LNYT01000020">
    <property type="protein sequence ID" value="KTD47019.1"/>
    <property type="molecule type" value="Genomic_DNA"/>
</dbReference>
<dbReference type="GO" id="GO:0005829">
    <property type="term" value="C:cytosol"/>
    <property type="evidence" value="ECO:0007669"/>
    <property type="project" value="TreeGrafter"/>
</dbReference>
<dbReference type="PANTHER" id="PTHR31223:SF70">
    <property type="entry name" value="LOG FAMILY PROTEIN YJL055W"/>
    <property type="match status" value="1"/>
</dbReference>
<dbReference type="InterPro" id="IPR005269">
    <property type="entry name" value="LOG"/>
</dbReference>
<keyword evidence="3" id="KW-0203">Cytokinin biosynthesis</keyword>
<sequence>MKTLAVFCGASLGHSAVYAEQANALADALFDNNITLIYGGATVGLMGILANRLLNQGGKVIGVIPQSLVEVDIAHERLTELHIVHSMAERKQLIASLAEGFLMLPGGAGSLDEFFEMVVSAQLGHHQKPCGLLNTAGYYDLLLQFLDHAVTEGFFNSRCRHGILVGQSPLALLDRFMHYQSSASPRWMKEPA</sequence>
<evidence type="ECO:0000256" key="3">
    <source>
        <dbReference type="RuleBase" id="RU363015"/>
    </source>
</evidence>
<dbReference type="NCBIfam" id="TIGR00730">
    <property type="entry name" value="Rossman fold protein, TIGR00730 family"/>
    <property type="match status" value="1"/>
</dbReference>
<keyword evidence="4" id="KW-0732">Signal</keyword>
<dbReference type="AlphaFoldDB" id="A0A0W0XQS2"/>
<accession>A0A0W0XQS2</accession>
<name>A0A0W0XQS2_9GAMM</name>
<reference evidence="5 6" key="1">
    <citation type="submission" date="2015-11" db="EMBL/GenBank/DDBJ databases">
        <title>Genomic analysis of 38 Legionella species identifies large and diverse effector repertoires.</title>
        <authorList>
            <person name="Burstein D."/>
            <person name="Amaro F."/>
            <person name="Zusman T."/>
            <person name="Lifshitz Z."/>
            <person name="Cohen O."/>
            <person name="Gilbert J.A."/>
            <person name="Pupko T."/>
            <person name="Shuman H.A."/>
            <person name="Segal G."/>
        </authorList>
    </citation>
    <scope>NUCLEOTIDE SEQUENCE [LARGE SCALE GENOMIC DNA]</scope>
    <source>
        <strain evidence="5 6">WA-270A-C2</strain>
    </source>
</reference>
<dbReference type="EC" id="3.2.2.n1" evidence="3"/>
<proteinExistence type="inferred from homology"/>
<protein>
    <recommendedName>
        <fullName evidence="3">Cytokinin riboside 5'-monophosphate phosphoribohydrolase</fullName>
        <ecNumber evidence="3">3.2.2.n1</ecNumber>
    </recommendedName>
</protein>
<evidence type="ECO:0000256" key="4">
    <source>
        <dbReference type="SAM" id="SignalP"/>
    </source>
</evidence>
<organism evidence="5 6">
    <name type="scientific">Legionella rubrilucens</name>
    <dbReference type="NCBI Taxonomy" id="458"/>
    <lineage>
        <taxon>Bacteria</taxon>
        <taxon>Pseudomonadati</taxon>
        <taxon>Pseudomonadota</taxon>
        <taxon>Gammaproteobacteria</taxon>
        <taxon>Legionellales</taxon>
        <taxon>Legionellaceae</taxon>
        <taxon>Legionella</taxon>
    </lineage>
</organism>
<dbReference type="RefSeq" id="WP_058531937.1">
    <property type="nucleotide sequence ID" value="NZ_CAAAIN010000002.1"/>
</dbReference>
<evidence type="ECO:0000256" key="1">
    <source>
        <dbReference type="ARBA" id="ARBA00000274"/>
    </source>
</evidence>
<dbReference type="OrthoDB" id="9801098at2"/>
<comment type="catalytic activity">
    <reaction evidence="1">
        <text>AMP + H2O = D-ribose 5-phosphate + adenine</text>
        <dbReference type="Rhea" id="RHEA:20129"/>
        <dbReference type="ChEBI" id="CHEBI:15377"/>
        <dbReference type="ChEBI" id="CHEBI:16708"/>
        <dbReference type="ChEBI" id="CHEBI:78346"/>
        <dbReference type="ChEBI" id="CHEBI:456215"/>
        <dbReference type="EC" id="3.2.2.4"/>
    </reaction>
</comment>
<evidence type="ECO:0000313" key="6">
    <source>
        <dbReference type="Proteomes" id="UP000054608"/>
    </source>
</evidence>
<dbReference type="Proteomes" id="UP000054608">
    <property type="component" value="Unassembled WGS sequence"/>
</dbReference>
<dbReference type="GO" id="GO:0009691">
    <property type="term" value="P:cytokinin biosynthetic process"/>
    <property type="evidence" value="ECO:0007669"/>
    <property type="project" value="UniProtKB-UniRule"/>
</dbReference>
<dbReference type="STRING" id="458.Lrub_1941"/>
<dbReference type="PANTHER" id="PTHR31223">
    <property type="entry name" value="LOG FAMILY PROTEIN YJL055W"/>
    <property type="match status" value="1"/>
</dbReference>
<dbReference type="GO" id="GO:0008714">
    <property type="term" value="F:AMP nucleosidase activity"/>
    <property type="evidence" value="ECO:0007669"/>
    <property type="project" value="UniProtKB-EC"/>
</dbReference>
<evidence type="ECO:0000313" key="5">
    <source>
        <dbReference type="EMBL" id="KTD47019.1"/>
    </source>
</evidence>
<gene>
    <name evidence="5" type="ORF">Lrub_1941</name>
</gene>
<evidence type="ECO:0000256" key="2">
    <source>
        <dbReference type="ARBA" id="ARBA00006763"/>
    </source>
</evidence>
<feature type="signal peptide" evidence="4">
    <location>
        <begin position="1"/>
        <end position="19"/>
    </location>
</feature>